<dbReference type="InterPro" id="IPR005119">
    <property type="entry name" value="LysR_subst-bd"/>
</dbReference>
<dbReference type="PANTHER" id="PTHR30419">
    <property type="entry name" value="HTH-TYPE TRANSCRIPTIONAL REGULATOR YBHD"/>
    <property type="match status" value="1"/>
</dbReference>
<name>A0A2S4HLC0_9GAMM</name>
<dbReference type="GO" id="GO:0005829">
    <property type="term" value="C:cytosol"/>
    <property type="evidence" value="ECO:0007669"/>
    <property type="project" value="TreeGrafter"/>
</dbReference>
<feature type="domain" description="HTH lysR-type" evidence="5">
    <location>
        <begin position="13"/>
        <end position="61"/>
    </location>
</feature>
<evidence type="ECO:0000256" key="3">
    <source>
        <dbReference type="ARBA" id="ARBA00023125"/>
    </source>
</evidence>
<dbReference type="RefSeq" id="WP_103682532.1">
    <property type="nucleotide sequence ID" value="NZ_PQGG01000002.1"/>
</dbReference>
<keyword evidence="2" id="KW-0805">Transcription regulation</keyword>
<dbReference type="InterPro" id="IPR036390">
    <property type="entry name" value="WH_DNA-bd_sf"/>
</dbReference>
<proteinExistence type="inferred from homology"/>
<evidence type="ECO:0000256" key="2">
    <source>
        <dbReference type="ARBA" id="ARBA00023015"/>
    </source>
</evidence>
<evidence type="ECO:0000256" key="4">
    <source>
        <dbReference type="ARBA" id="ARBA00023163"/>
    </source>
</evidence>
<dbReference type="PANTHER" id="PTHR30419:SF30">
    <property type="entry name" value="LYSR FAMILY TRANSCRIPTIONAL REGULATOR"/>
    <property type="match status" value="1"/>
</dbReference>
<organism evidence="6 7">
    <name type="scientific">Zhongshania marina</name>
    <dbReference type="NCBI Taxonomy" id="2304603"/>
    <lineage>
        <taxon>Bacteria</taxon>
        <taxon>Pseudomonadati</taxon>
        <taxon>Pseudomonadota</taxon>
        <taxon>Gammaproteobacteria</taxon>
        <taxon>Cellvibrionales</taxon>
        <taxon>Spongiibacteraceae</taxon>
        <taxon>Zhongshania</taxon>
    </lineage>
</organism>
<sequence length="310" mass="34924">MKTLNLQKLLHTLVVAEECSLVAASKRLHITQSALTRSVKSLEDDLGIAIFRRKSTGVELTNEGERLMKRARALLEQAGEFRSEARALSSGSRSVVSFGLDPILSHNLLSIQLKALISESRLMQIQVKVESRSTLLAMLLDKSIDFFMADISDFKPSDISNINIENLHQLRGSFFVRRRHPLSQQQRVSRTDIYDYPILTPTNVHESIWDELRWHGVDADKTERRQQFICPDMAILKDVTMNSNAVLATSDLSVEKECRQGKLVRLDHHVADRSDFRGIGLVTLKDGKLGIHAKDIMSSLAATLREISPQ</sequence>
<evidence type="ECO:0000259" key="5">
    <source>
        <dbReference type="PROSITE" id="PS50931"/>
    </source>
</evidence>
<dbReference type="GO" id="GO:0003677">
    <property type="term" value="F:DNA binding"/>
    <property type="evidence" value="ECO:0007669"/>
    <property type="project" value="UniProtKB-KW"/>
</dbReference>
<dbReference type="OrthoDB" id="196624at2"/>
<dbReference type="InterPro" id="IPR000847">
    <property type="entry name" value="LysR_HTH_N"/>
</dbReference>
<dbReference type="Pfam" id="PF00126">
    <property type="entry name" value="HTH_1"/>
    <property type="match status" value="1"/>
</dbReference>
<evidence type="ECO:0000313" key="6">
    <source>
        <dbReference type="EMBL" id="POP54729.1"/>
    </source>
</evidence>
<protein>
    <recommendedName>
        <fullName evidence="5">HTH lysR-type domain-containing protein</fullName>
    </recommendedName>
</protein>
<dbReference type="SUPFAM" id="SSF53850">
    <property type="entry name" value="Periplasmic binding protein-like II"/>
    <property type="match status" value="1"/>
</dbReference>
<dbReference type="PRINTS" id="PR00039">
    <property type="entry name" value="HTHLYSR"/>
</dbReference>
<gene>
    <name evidence="6" type="ORF">C0068_00490</name>
</gene>
<dbReference type="Proteomes" id="UP000237222">
    <property type="component" value="Unassembled WGS sequence"/>
</dbReference>
<dbReference type="GO" id="GO:0003700">
    <property type="term" value="F:DNA-binding transcription factor activity"/>
    <property type="evidence" value="ECO:0007669"/>
    <property type="project" value="InterPro"/>
</dbReference>
<dbReference type="EMBL" id="PQGG01000002">
    <property type="protein sequence ID" value="POP54729.1"/>
    <property type="molecule type" value="Genomic_DNA"/>
</dbReference>
<accession>A0A2S4HLC0</accession>
<dbReference type="InterPro" id="IPR036388">
    <property type="entry name" value="WH-like_DNA-bd_sf"/>
</dbReference>
<evidence type="ECO:0000313" key="7">
    <source>
        <dbReference type="Proteomes" id="UP000237222"/>
    </source>
</evidence>
<comment type="similarity">
    <text evidence="1">Belongs to the LysR transcriptional regulatory family.</text>
</comment>
<dbReference type="InterPro" id="IPR050950">
    <property type="entry name" value="HTH-type_LysR_regulators"/>
</dbReference>
<reference evidence="6" key="1">
    <citation type="submission" date="2018-01" db="EMBL/GenBank/DDBJ databases">
        <authorList>
            <person name="Yu X.-D."/>
        </authorList>
    </citation>
    <scope>NUCLEOTIDE SEQUENCE</scope>
    <source>
        <strain evidence="6">ZX-21</strain>
    </source>
</reference>
<evidence type="ECO:0000256" key="1">
    <source>
        <dbReference type="ARBA" id="ARBA00009437"/>
    </source>
</evidence>
<keyword evidence="4" id="KW-0804">Transcription</keyword>
<dbReference type="Gene3D" id="3.40.190.10">
    <property type="entry name" value="Periplasmic binding protein-like II"/>
    <property type="match status" value="2"/>
</dbReference>
<dbReference type="PROSITE" id="PS50931">
    <property type="entry name" value="HTH_LYSR"/>
    <property type="match status" value="1"/>
</dbReference>
<dbReference type="Gene3D" id="1.10.10.10">
    <property type="entry name" value="Winged helix-like DNA-binding domain superfamily/Winged helix DNA-binding domain"/>
    <property type="match status" value="1"/>
</dbReference>
<keyword evidence="3" id="KW-0238">DNA-binding</keyword>
<dbReference type="SUPFAM" id="SSF46785">
    <property type="entry name" value="Winged helix' DNA-binding domain"/>
    <property type="match status" value="1"/>
</dbReference>
<comment type="caution">
    <text evidence="6">The sequence shown here is derived from an EMBL/GenBank/DDBJ whole genome shotgun (WGS) entry which is preliminary data.</text>
</comment>
<dbReference type="AlphaFoldDB" id="A0A2S4HLC0"/>
<dbReference type="Pfam" id="PF03466">
    <property type="entry name" value="LysR_substrate"/>
    <property type="match status" value="1"/>
</dbReference>